<keyword evidence="2" id="KW-1185">Reference proteome</keyword>
<sequence length="175" mass="19410">MQGLCLPSANAVARYLSRPLHQFRGLLGITCFLGQPVLQRAQQSCERSSPWLYAEPLFGLPARHSGHIRVPPRASNHAIAPSASLDMKAHTSRFGLPNRAGYELYPWPLTLGASCAGYERLRRANCTLLVLLETGLSLHEATVAILLRYRADGVFMSDFNAQEHISTFMYSCQHS</sequence>
<organism evidence="1 2">
    <name type="scientific">Sporormia fimetaria CBS 119925</name>
    <dbReference type="NCBI Taxonomy" id="1340428"/>
    <lineage>
        <taxon>Eukaryota</taxon>
        <taxon>Fungi</taxon>
        <taxon>Dikarya</taxon>
        <taxon>Ascomycota</taxon>
        <taxon>Pezizomycotina</taxon>
        <taxon>Dothideomycetes</taxon>
        <taxon>Pleosporomycetidae</taxon>
        <taxon>Pleosporales</taxon>
        <taxon>Sporormiaceae</taxon>
        <taxon>Sporormia</taxon>
    </lineage>
</organism>
<gene>
    <name evidence="1" type="ORF">M011DRAFT_470924</name>
</gene>
<accession>A0A6A6V1X5</accession>
<dbReference type="AlphaFoldDB" id="A0A6A6V1X5"/>
<name>A0A6A6V1X5_9PLEO</name>
<dbReference type="EMBL" id="MU006592">
    <property type="protein sequence ID" value="KAF2744023.1"/>
    <property type="molecule type" value="Genomic_DNA"/>
</dbReference>
<protein>
    <submittedName>
        <fullName evidence="1">Uncharacterized protein</fullName>
    </submittedName>
</protein>
<evidence type="ECO:0000313" key="2">
    <source>
        <dbReference type="Proteomes" id="UP000799440"/>
    </source>
</evidence>
<evidence type="ECO:0000313" key="1">
    <source>
        <dbReference type="EMBL" id="KAF2744023.1"/>
    </source>
</evidence>
<reference evidence="1" key="1">
    <citation type="journal article" date="2020" name="Stud. Mycol.">
        <title>101 Dothideomycetes genomes: a test case for predicting lifestyles and emergence of pathogens.</title>
        <authorList>
            <person name="Haridas S."/>
            <person name="Albert R."/>
            <person name="Binder M."/>
            <person name="Bloem J."/>
            <person name="Labutti K."/>
            <person name="Salamov A."/>
            <person name="Andreopoulos B."/>
            <person name="Baker S."/>
            <person name="Barry K."/>
            <person name="Bills G."/>
            <person name="Bluhm B."/>
            <person name="Cannon C."/>
            <person name="Castanera R."/>
            <person name="Culley D."/>
            <person name="Daum C."/>
            <person name="Ezra D."/>
            <person name="Gonzalez J."/>
            <person name="Henrissat B."/>
            <person name="Kuo A."/>
            <person name="Liang C."/>
            <person name="Lipzen A."/>
            <person name="Lutzoni F."/>
            <person name="Magnuson J."/>
            <person name="Mondo S."/>
            <person name="Nolan M."/>
            <person name="Ohm R."/>
            <person name="Pangilinan J."/>
            <person name="Park H.-J."/>
            <person name="Ramirez L."/>
            <person name="Alfaro M."/>
            <person name="Sun H."/>
            <person name="Tritt A."/>
            <person name="Yoshinaga Y."/>
            <person name="Zwiers L.-H."/>
            <person name="Turgeon B."/>
            <person name="Goodwin S."/>
            <person name="Spatafora J."/>
            <person name="Crous P."/>
            <person name="Grigoriev I."/>
        </authorList>
    </citation>
    <scope>NUCLEOTIDE SEQUENCE</scope>
    <source>
        <strain evidence="1">CBS 119925</strain>
    </source>
</reference>
<proteinExistence type="predicted"/>
<dbReference type="Proteomes" id="UP000799440">
    <property type="component" value="Unassembled WGS sequence"/>
</dbReference>